<keyword evidence="2" id="KW-1185">Reference proteome</keyword>
<evidence type="ECO:0000313" key="1">
    <source>
        <dbReference type="EMBL" id="KAI0527142.1"/>
    </source>
</evidence>
<comment type="caution">
    <text evidence="1">The sequence shown here is derived from an EMBL/GenBank/DDBJ whole genome shotgun (WGS) entry which is preliminary data.</text>
</comment>
<sequence>MVGGPMVVEEESGGNRALISLSSFSSLLPSFLLLSMRNEEFIYSFLSVMISK</sequence>
<gene>
    <name evidence="1" type="ORF">KFK09_002740</name>
</gene>
<dbReference type="EMBL" id="JAGYWB010000003">
    <property type="protein sequence ID" value="KAI0527142.1"/>
    <property type="molecule type" value="Genomic_DNA"/>
</dbReference>
<name>A0A8T3C7Q7_DENNO</name>
<evidence type="ECO:0000313" key="2">
    <source>
        <dbReference type="Proteomes" id="UP000829196"/>
    </source>
</evidence>
<organism evidence="1 2">
    <name type="scientific">Dendrobium nobile</name>
    <name type="common">Orchid</name>
    <dbReference type="NCBI Taxonomy" id="94219"/>
    <lineage>
        <taxon>Eukaryota</taxon>
        <taxon>Viridiplantae</taxon>
        <taxon>Streptophyta</taxon>
        <taxon>Embryophyta</taxon>
        <taxon>Tracheophyta</taxon>
        <taxon>Spermatophyta</taxon>
        <taxon>Magnoliopsida</taxon>
        <taxon>Liliopsida</taxon>
        <taxon>Asparagales</taxon>
        <taxon>Orchidaceae</taxon>
        <taxon>Epidendroideae</taxon>
        <taxon>Malaxideae</taxon>
        <taxon>Dendrobiinae</taxon>
        <taxon>Dendrobium</taxon>
    </lineage>
</organism>
<dbReference type="Proteomes" id="UP000829196">
    <property type="component" value="Unassembled WGS sequence"/>
</dbReference>
<proteinExistence type="predicted"/>
<dbReference type="AlphaFoldDB" id="A0A8T3C7Q7"/>
<protein>
    <submittedName>
        <fullName evidence="1">Uncharacterized protein</fullName>
    </submittedName>
</protein>
<accession>A0A8T3C7Q7</accession>
<reference evidence="1" key="1">
    <citation type="journal article" date="2022" name="Front. Genet.">
        <title>Chromosome-Scale Assembly of the Dendrobium nobile Genome Provides Insights Into the Molecular Mechanism of the Biosynthesis of the Medicinal Active Ingredient of Dendrobium.</title>
        <authorList>
            <person name="Xu Q."/>
            <person name="Niu S.-C."/>
            <person name="Li K.-L."/>
            <person name="Zheng P.-J."/>
            <person name="Zhang X.-J."/>
            <person name="Jia Y."/>
            <person name="Liu Y."/>
            <person name="Niu Y.-X."/>
            <person name="Yu L.-H."/>
            <person name="Chen D.-F."/>
            <person name="Zhang G.-Q."/>
        </authorList>
    </citation>
    <scope>NUCLEOTIDE SEQUENCE</scope>
    <source>
        <tissue evidence="1">Leaf</tissue>
    </source>
</reference>